<proteinExistence type="predicted"/>
<dbReference type="EMBL" id="GBXM01103002">
    <property type="protein sequence ID" value="JAH05575.1"/>
    <property type="molecule type" value="Transcribed_RNA"/>
</dbReference>
<name>A0A0E9PNA9_ANGAN</name>
<reference evidence="1" key="1">
    <citation type="submission" date="2014-11" db="EMBL/GenBank/DDBJ databases">
        <authorList>
            <person name="Amaro Gonzalez C."/>
        </authorList>
    </citation>
    <scope>NUCLEOTIDE SEQUENCE</scope>
</reference>
<evidence type="ECO:0000313" key="1">
    <source>
        <dbReference type="EMBL" id="JAH05575.1"/>
    </source>
</evidence>
<accession>A0A0E9PNA9</accession>
<sequence>MVKTVQSSNCVRMVD</sequence>
<organism evidence="1">
    <name type="scientific">Anguilla anguilla</name>
    <name type="common">European freshwater eel</name>
    <name type="synonym">Muraena anguilla</name>
    <dbReference type="NCBI Taxonomy" id="7936"/>
    <lineage>
        <taxon>Eukaryota</taxon>
        <taxon>Metazoa</taxon>
        <taxon>Chordata</taxon>
        <taxon>Craniata</taxon>
        <taxon>Vertebrata</taxon>
        <taxon>Euteleostomi</taxon>
        <taxon>Actinopterygii</taxon>
        <taxon>Neopterygii</taxon>
        <taxon>Teleostei</taxon>
        <taxon>Anguilliformes</taxon>
        <taxon>Anguillidae</taxon>
        <taxon>Anguilla</taxon>
    </lineage>
</organism>
<reference evidence="1" key="2">
    <citation type="journal article" date="2015" name="Fish Shellfish Immunol.">
        <title>Early steps in the European eel (Anguilla anguilla)-Vibrio vulnificus interaction in the gills: Role of the RtxA13 toxin.</title>
        <authorList>
            <person name="Callol A."/>
            <person name="Pajuelo D."/>
            <person name="Ebbesson L."/>
            <person name="Teles M."/>
            <person name="MacKenzie S."/>
            <person name="Amaro C."/>
        </authorList>
    </citation>
    <scope>NUCLEOTIDE SEQUENCE</scope>
</reference>
<protein>
    <submittedName>
        <fullName evidence="1">Uncharacterized protein</fullName>
    </submittedName>
</protein>